<dbReference type="Pfam" id="PF04464">
    <property type="entry name" value="Glyphos_transf"/>
    <property type="match status" value="1"/>
</dbReference>
<keyword evidence="3" id="KW-1003">Cell membrane</keyword>
<keyword evidence="5" id="KW-0777">Teichoic acid biosynthesis</keyword>
<dbReference type="STRING" id="66851.MBORA_14510"/>
<dbReference type="Gene3D" id="3.40.50.11820">
    <property type="match status" value="1"/>
</dbReference>
<feature type="domain" description="Glycosyltransferase 2-like" evidence="7">
    <location>
        <begin position="19"/>
        <end position="133"/>
    </location>
</feature>
<organism evidence="8 9">
    <name type="scientific">Methanobrevibacter oralis</name>
    <dbReference type="NCBI Taxonomy" id="66851"/>
    <lineage>
        <taxon>Archaea</taxon>
        <taxon>Methanobacteriati</taxon>
        <taxon>Methanobacteriota</taxon>
        <taxon>Methanomada group</taxon>
        <taxon>Methanobacteria</taxon>
        <taxon>Methanobacteriales</taxon>
        <taxon>Methanobacteriaceae</taxon>
        <taxon>Methanobrevibacter</taxon>
    </lineage>
</organism>
<evidence type="ECO:0000313" key="8">
    <source>
        <dbReference type="EMBL" id="KZX11792.1"/>
    </source>
</evidence>
<dbReference type="Gene3D" id="3.40.50.12580">
    <property type="match status" value="1"/>
</dbReference>
<dbReference type="PANTHER" id="PTHR37316:SF3">
    <property type="entry name" value="TEICHOIC ACID GLYCEROL-PHOSPHATE TRANSFERASE"/>
    <property type="match status" value="1"/>
</dbReference>
<evidence type="ECO:0000256" key="4">
    <source>
        <dbReference type="ARBA" id="ARBA00022679"/>
    </source>
</evidence>
<comment type="caution">
    <text evidence="8">The sequence shown here is derived from an EMBL/GenBank/DDBJ whole genome shotgun (WGS) entry which is preliminary data.</text>
</comment>
<evidence type="ECO:0000313" key="9">
    <source>
        <dbReference type="Proteomes" id="UP000077428"/>
    </source>
</evidence>
<dbReference type="InterPro" id="IPR029044">
    <property type="entry name" value="Nucleotide-diphossugar_trans"/>
</dbReference>
<protein>
    <submittedName>
        <fullName evidence="8">CDP-glycerol:poly(Glycerophosphate) glycerophosphotransferase</fullName>
        <ecNumber evidence="8">2.7.8.12</ecNumber>
    </submittedName>
</protein>
<evidence type="ECO:0000256" key="5">
    <source>
        <dbReference type="ARBA" id="ARBA00022944"/>
    </source>
</evidence>
<dbReference type="PATRIC" id="fig|66851.6.peg.1566"/>
<dbReference type="Gene3D" id="3.90.550.10">
    <property type="entry name" value="Spore Coat Polysaccharide Biosynthesis Protein SpsA, Chain A"/>
    <property type="match status" value="1"/>
</dbReference>
<dbReference type="Proteomes" id="UP000077428">
    <property type="component" value="Unassembled WGS sequence"/>
</dbReference>
<accession>A0A166AAN6</accession>
<dbReference type="InterPro" id="IPR051612">
    <property type="entry name" value="Teichoic_Acid_Biosynth"/>
</dbReference>
<proteinExistence type="inferred from homology"/>
<dbReference type="AlphaFoldDB" id="A0A166AAN6"/>
<dbReference type="EMBL" id="LWMU01000082">
    <property type="protein sequence ID" value="KZX11792.1"/>
    <property type="molecule type" value="Genomic_DNA"/>
</dbReference>
<keyword evidence="4 8" id="KW-0808">Transferase</keyword>
<gene>
    <name evidence="8" type="primary">tagF_2</name>
    <name evidence="8" type="ORF">MBORA_14510</name>
</gene>
<dbReference type="InterPro" id="IPR007554">
    <property type="entry name" value="Glycerophosphate_synth"/>
</dbReference>
<evidence type="ECO:0000256" key="2">
    <source>
        <dbReference type="ARBA" id="ARBA00010488"/>
    </source>
</evidence>
<evidence type="ECO:0000256" key="3">
    <source>
        <dbReference type="ARBA" id="ARBA00022475"/>
    </source>
</evidence>
<dbReference type="GO" id="GO:0047355">
    <property type="term" value="F:CDP-glycerol glycerophosphotransferase activity"/>
    <property type="evidence" value="ECO:0007669"/>
    <property type="project" value="UniProtKB-EC"/>
</dbReference>
<evidence type="ECO:0000256" key="6">
    <source>
        <dbReference type="ARBA" id="ARBA00023136"/>
    </source>
</evidence>
<dbReference type="InterPro" id="IPR001173">
    <property type="entry name" value="Glyco_trans_2-like"/>
</dbReference>
<dbReference type="Pfam" id="PF00535">
    <property type="entry name" value="Glycos_transf_2"/>
    <property type="match status" value="1"/>
</dbReference>
<dbReference type="PANTHER" id="PTHR37316">
    <property type="entry name" value="TEICHOIC ACID GLYCEROL-PHOSPHATE PRIMASE"/>
    <property type="match status" value="1"/>
</dbReference>
<keyword evidence="9" id="KW-1185">Reference proteome</keyword>
<evidence type="ECO:0000259" key="7">
    <source>
        <dbReference type="Pfam" id="PF00535"/>
    </source>
</evidence>
<dbReference type="CDD" id="cd00761">
    <property type="entry name" value="Glyco_tranf_GTA_type"/>
    <property type="match status" value="1"/>
</dbReference>
<comment type="subcellular location">
    <subcellularLocation>
        <location evidence="1">Cell membrane</location>
        <topology evidence="1">Peripheral membrane protein</topology>
    </subcellularLocation>
</comment>
<dbReference type="SUPFAM" id="SSF53448">
    <property type="entry name" value="Nucleotide-diphospho-sugar transferases"/>
    <property type="match status" value="1"/>
</dbReference>
<dbReference type="EC" id="2.7.8.12" evidence="8"/>
<reference evidence="9" key="1">
    <citation type="journal article" date="2016" name="Genome Announc.">
        <title>Draft Genome Sequences of Methanobrevibacter curvatus DSM11111, Methanobrevibacter cuticularis DSM11139, Methanobrevibacter filiformis DSM11501, and Methanobrevibacter oralis DSM7256.</title>
        <authorList>
            <person name="Poehlein A."/>
            <person name="Seedorf H."/>
        </authorList>
    </citation>
    <scope>NUCLEOTIDE SEQUENCE [LARGE SCALE GENOMIC DNA]</scope>
    <source>
        <strain evidence="9">DSM 7256 / JCM 30027 / ZR</strain>
    </source>
</reference>
<dbReference type="GO" id="GO:0005886">
    <property type="term" value="C:plasma membrane"/>
    <property type="evidence" value="ECO:0007669"/>
    <property type="project" value="UniProtKB-SubCell"/>
</dbReference>
<dbReference type="InterPro" id="IPR043149">
    <property type="entry name" value="TagF_N"/>
</dbReference>
<dbReference type="SUPFAM" id="SSF53756">
    <property type="entry name" value="UDP-Glycosyltransferase/glycogen phosphorylase"/>
    <property type="match status" value="1"/>
</dbReference>
<evidence type="ECO:0000256" key="1">
    <source>
        <dbReference type="ARBA" id="ARBA00004202"/>
    </source>
</evidence>
<name>A0A166AAN6_METOA</name>
<sequence>MPFITIRNIYNSDIMIFTSVIIPFNKGKRYLKDCLNSLNEENLSDIEIILIINGNQEDINDLLKNHDNLNIIVKSFDYEMGVGKARNEGLKIATGKYIYFMDSDDYLFPNSLSKLIDVAHKTNGDFINGERINTPFIKDRFEEIFEEKYDAPLKQDKLSDFEFAISLLVGKRTNHDEVLSVLNSLIKKDVIEDNEFIDSTYHCDYDFIIDIMDNINSFYGVENAVYAKRIRDDPINSPSLNQEMKNNSPLQFYEDYKRIFKIISNKNEEKYNCLKLEMVKSFYNYYCKVFIPNFLDNPDNSWRGFYFDTMVEISKDFNLISINFFRKKEIKALQSKNKSSFRKLVKIKSNHEKIVKMFKTPWRFKTAIYNKIYNKNKIKDNQILFESFRGDFYSDSPKYLYEYLYEHYSDDFEFVWVINDFDTKIPGNPKKVKRFSLEYYKEWACSKYIVINGRQNDRLTKKTNQIYISTWHGTPLKKLGLDIGNVHSMDPNIKKSYIHVGKEWDYLISPNEYSTNILKSAFAYDGEILEMGYPRNDILYNADEKKINHIKYDLELDNDKKIILYAPTWRDDEYYGAGQMKFQLKLDLAKLKESLGDEYIILLRTHYFIADHLDLSGCEGFAYDVSKYNDIAELYLISNILITDYSSVFFDFANLKKPILYYTYDLEKYESLLRGFYIDIRNDVPGPLLKTTEEVIGSIKNIESLKEEYAEKYEIFYNKFCSLDDGNASKRIVKRIWNK</sequence>
<keyword evidence="6" id="KW-0472">Membrane</keyword>
<comment type="similarity">
    <text evidence="2">Belongs to the CDP-glycerol glycerophosphotransferase family.</text>
</comment>
<dbReference type="InterPro" id="IPR043148">
    <property type="entry name" value="TagF_C"/>
</dbReference>